<dbReference type="EMBL" id="JAXUIC010000011">
    <property type="protein sequence ID" value="KAK4563829.1"/>
    <property type="molecule type" value="Genomic_DNA"/>
</dbReference>
<organism evidence="1 2">
    <name type="scientific">Quercus rubra</name>
    <name type="common">Northern red oak</name>
    <name type="synonym">Quercus borealis</name>
    <dbReference type="NCBI Taxonomy" id="3512"/>
    <lineage>
        <taxon>Eukaryota</taxon>
        <taxon>Viridiplantae</taxon>
        <taxon>Streptophyta</taxon>
        <taxon>Embryophyta</taxon>
        <taxon>Tracheophyta</taxon>
        <taxon>Spermatophyta</taxon>
        <taxon>Magnoliopsida</taxon>
        <taxon>eudicotyledons</taxon>
        <taxon>Gunneridae</taxon>
        <taxon>Pentapetalae</taxon>
        <taxon>rosids</taxon>
        <taxon>fabids</taxon>
        <taxon>Fagales</taxon>
        <taxon>Fagaceae</taxon>
        <taxon>Quercus</taxon>
    </lineage>
</organism>
<evidence type="ECO:0000313" key="2">
    <source>
        <dbReference type="Proteomes" id="UP001324115"/>
    </source>
</evidence>
<name>A0AAN7E6Y9_QUERU</name>
<evidence type="ECO:0000313" key="1">
    <source>
        <dbReference type="EMBL" id="KAK4563829.1"/>
    </source>
</evidence>
<sequence>MSNYKLVSTPVECRVKLSKHEDKERVNQTFFKSLVGSLRYLICTRPNILFGIGLLSRNIEVPTMNHLMTAKRILRYMKVTLNFGLLYSPLKEFKLVSYGNSD</sequence>
<reference evidence="1 2" key="1">
    <citation type="journal article" date="2023" name="G3 (Bethesda)">
        <title>A haplotype-resolved chromosome-scale genome for Quercus rubra L. provides insights into the genetics of adaptive traits for red oak species.</title>
        <authorList>
            <person name="Kapoor B."/>
            <person name="Jenkins J."/>
            <person name="Schmutz J."/>
            <person name="Zhebentyayeva T."/>
            <person name="Kuelheim C."/>
            <person name="Coggeshall M."/>
            <person name="Heim C."/>
            <person name="Lasky J.R."/>
            <person name="Leites L."/>
            <person name="Islam-Faridi N."/>
            <person name="Romero-Severson J."/>
            <person name="DeLeo V.L."/>
            <person name="Lucas S.M."/>
            <person name="Lazic D."/>
            <person name="Gailing O."/>
            <person name="Carlson J."/>
            <person name="Staton M."/>
        </authorList>
    </citation>
    <scope>NUCLEOTIDE SEQUENCE [LARGE SCALE GENOMIC DNA]</scope>
    <source>
        <strain evidence="1">Pseudo-F2</strain>
    </source>
</reference>
<dbReference type="AlphaFoldDB" id="A0AAN7E6Y9"/>
<dbReference type="PANTHER" id="PTHR11439:SF517">
    <property type="entry name" value="CYSTEINE-RICH RLK (RECEPTOR-LIKE PROTEIN KINASE) 8"/>
    <property type="match status" value="1"/>
</dbReference>
<accession>A0AAN7E6Y9</accession>
<gene>
    <name evidence="1" type="ORF">RGQ29_006080</name>
</gene>
<proteinExistence type="predicted"/>
<protein>
    <recommendedName>
        <fullName evidence="3">Mitochondrial protein</fullName>
    </recommendedName>
</protein>
<comment type="caution">
    <text evidence="1">The sequence shown here is derived from an EMBL/GenBank/DDBJ whole genome shotgun (WGS) entry which is preliminary data.</text>
</comment>
<evidence type="ECO:0008006" key="3">
    <source>
        <dbReference type="Google" id="ProtNLM"/>
    </source>
</evidence>
<dbReference type="PANTHER" id="PTHR11439">
    <property type="entry name" value="GAG-POL-RELATED RETROTRANSPOSON"/>
    <property type="match status" value="1"/>
</dbReference>
<dbReference type="Proteomes" id="UP001324115">
    <property type="component" value="Unassembled WGS sequence"/>
</dbReference>
<keyword evidence="2" id="KW-1185">Reference proteome</keyword>